<organism evidence="1 2">
    <name type="scientific">Rubrimonas cliftonensis</name>
    <dbReference type="NCBI Taxonomy" id="89524"/>
    <lineage>
        <taxon>Bacteria</taxon>
        <taxon>Pseudomonadati</taxon>
        <taxon>Pseudomonadota</taxon>
        <taxon>Alphaproteobacteria</taxon>
        <taxon>Rhodobacterales</taxon>
        <taxon>Paracoccaceae</taxon>
        <taxon>Rubrimonas</taxon>
    </lineage>
</organism>
<dbReference type="Proteomes" id="UP000198703">
    <property type="component" value="Unassembled WGS sequence"/>
</dbReference>
<proteinExistence type="predicted"/>
<sequence length="39" mass="3978">MPSFHQIASIAARAPSRAALDALGMATLAAFIVAGFQFG</sequence>
<gene>
    <name evidence="1" type="ORF">SAMN05444370_102511</name>
</gene>
<evidence type="ECO:0000313" key="1">
    <source>
        <dbReference type="EMBL" id="SEA01163.1"/>
    </source>
</evidence>
<protein>
    <submittedName>
        <fullName evidence="1">Uncharacterized protein</fullName>
    </submittedName>
</protein>
<accession>A0A1H3XP63</accession>
<keyword evidence="2" id="KW-1185">Reference proteome</keyword>
<evidence type="ECO:0000313" key="2">
    <source>
        <dbReference type="Proteomes" id="UP000198703"/>
    </source>
</evidence>
<dbReference type="EMBL" id="FNQM01000002">
    <property type="protein sequence ID" value="SEA01163.1"/>
    <property type="molecule type" value="Genomic_DNA"/>
</dbReference>
<dbReference type="AlphaFoldDB" id="A0A1H3XP63"/>
<dbReference type="STRING" id="89524.SAMN05444370_102511"/>
<reference evidence="1 2" key="1">
    <citation type="submission" date="2016-10" db="EMBL/GenBank/DDBJ databases">
        <authorList>
            <person name="de Groot N.N."/>
        </authorList>
    </citation>
    <scope>NUCLEOTIDE SEQUENCE [LARGE SCALE GENOMIC DNA]</scope>
    <source>
        <strain evidence="1 2">DSM 15345</strain>
    </source>
</reference>
<name>A0A1H3XP63_9RHOB</name>